<dbReference type="EMBL" id="BSEN01000010">
    <property type="protein sequence ID" value="GLJ76662.1"/>
    <property type="molecule type" value="Genomic_DNA"/>
</dbReference>
<evidence type="ECO:0000256" key="1">
    <source>
        <dbReference type="ARBA" id="ARBA00022741"/>
    </source>
</evidence>
<sequence>MSKRTDSHTAIQVDDAFLRRWPLPEPSGSKRSRGEVLVVGGAPRSPGAAMLAGRAALRVGAGRLTLAVAGSVATAVAVEVAESGIVPLEESSDGHVVGRSVRRAESDLAGADAVLLGPGLDDIRETRRMLRDAGGLVAPRATVVLDAFALGAIAGRPHLARARSRILTPNLDEAELLLGRPRSRDAEGTRGADRDVTEIARRYDAVVSCHSTIASPDGRLFHILDGGPGLGTSGSGDALAGAIAGLAARGCDPVQAAVWGTALHAAAGRALASEVGTLGFLAGEIVDRLPRELAAVEQR</sequence>
<dbReference type="CDD" id="cd01171">
    <property type="entry name" value="YXKO-related"/>
    <property type="match status" value="1"/>
</dbReference>
<accession>A0A9W6HB44</accession>
<evidence type="ECO:0000313" key="8">
    <source>
        <dbReference type="EMBL" id="GLJ76662.1"/>
    </source>
</evidence>
<comment type="catalytic activity">
    <reaction evidence="6">
        <text>(6S)-NADPHX + ADP = AMP + phosphate + NADPH + H(+)</text>
        <dbReference type="Rhea" id="RHEA:32235"/>
        <dbReference type="ChEBI" id="CHEBI:15378"/>
        <dbReference type="ChEBI" id="CHEBI:43474"/>
        <dbReference type="ChEBI" id="CHEBI:57783"/>
        <dbReference type="ChEBI" id="CHEBI:64076"/>
        <dbReference type="ChEBI" id="CHEBI:456215"/>
        <dbReference type="ChEBI" id="CHEBI:456216"/>
        <dbReference type="EC" id="4.2.1.136"/>
    </reaction>
</comment>
<evidence type="ECO:0000256" key="2">
    <source>
        <dbReference type="ARBA" id="ARBA00022840"/>
    </source>
</evidence>
<dbReference type="GO" id="GO:0110051">
    <property type="term" value="P:metabolite repair"/>
    <property type="evidence" value="ECO:0007669"/>
    <property type="project" value="TreeGrafter"/>
</dbReference>
<comment type="catalytic activity">
    <reaction evidence="6">
        <text>(6S)-NADHX + ADP = AMP + phosphate + NADH + H(+)</text>
        <dbReference type="Rhea" id="RHEA:32223"/>
        <dbReference type="ChEBI" id="CHEBI:15378"/>
        <dbReference type="ChEBI" id="CHEBI:43474"/>
        <dbReference type="ChEBI" id="CHEBI:57945"/>
        <dbReference type="ChEBI" id="CHEBI:64074"/>
        <dbReference type="ChEBI" id="CHEBI:456215"/>
        <dbReference type="ChEBI" id="CHEBI:456216"/>
        <dbReference type="EC" id="4.2.1.136"/>
    </reaction>
</comment>
<protein>
    <recommendedName>
        <fullName evidence="6">ADP-dependent (S)-NAD(P)H-hydrate dehydratase</fullName>
        <ecNumber evidence="6">4.2.1.136</ecNumber>
    </recommendedName>
    <alternativeName>
        <fullName evidence="6">ADP-dependent NAD(P)HX dehydratase</fullName>
    </alternativeName>
</protein>
<feature type="binding site" evidence="6">
    <location>
        <position position="237"/>
    </location>
    <ligand>
        <name>(6S)-NADPHX</name>
        <dbReference type="ChEBI" id="CHEBI:64076"/>
    </ligand>
</feature>
<gene>
    <name evidence="6 8" type="primary">nnrD</name>
    <name evidence="8" type="ORF">GCM10017584_22360</name>
</gene>
<dbReference type="PANTHER" id="PTHR12592:SF0">
    <property type="entry name" value="ATP-DEPENDENT (S)-NAD(P)H-HYDRATE DEHYDRATASE"/>
    <property type="match status" value="1"/>
</dbReference>
<keyword evidence="5 6" id="KW-0456">Lyase</keyword>
<dbReference type="Proteomes" id="UP001142372">
    <property type="component" value="Unassembled WGS sequence"/>
</dbReference>
<dbReference type="InterPro" id="IPR029056">
    <property type="entry name" value="Ribokinase-like"/>
</dbReference>
<dbReference type="PROSITE" id="PS51383">
    <property type="entry name" value="YJEF_C_3"/>
    <property type="match status" value="1"/>
</dbReference>
<dbReference type="GO" id="GO:0046496">
    <property type="term" value="P:nicotinamide nucleotide metabolic process"/>
    <property type="evidence" value="ECO:0007669"/>
    <property type="project" value="UniProtKB-UniRule"/>
</dbReference>
<dbReference type="GO" id="GO:0052855">
    <property type="term" value="F:ADP-dependent NAD(P)H-hydrate dehydratase activity"/>
    <property type="evidence" value="ECO:0007669"/>
    <property type="project" value="UniProtKB-UniRule"/>
</dbReference>
<evidence type="ECO:0000256" key="4">
    <source>
        <dbReference type="ARBA" id="ARBA00023027"/>
    </source>
</evidence>
<reference evidence="8" key="2">
    <citation type="submission" date="2023-01" db="EMBL/GenBank/DDBJ databases">
        <authorList>
            <person name="Sun Q."/>
            <person name="Evtushenko L."/>
        </authorList>
    </citation>
    <scope>NUCLEOTIDE SEQUENCE</scope>
    <source>
        <strain evidence="8">VKM Ac-1401</strain>
    </source>
</reference>
<dbReference type="SUPFAM" id="SSF53613">
    <property type="entry name" value="Ribokinase-like"/>
    <property type="match status" value="1"/>
</dbReference>
<keyword evidence="1 6" id="KW-0547">Nucleotide-binding</keyword>
<feature type="binding site" evidence="6">
    <location>
        <position position="48"/>
    </location>
    <ligand>
        <name>(6S)-NADPHX</name>
        <dbReference type="ChEBI" id="CHEBI:64076"/>
    </ligand>
</feature>
<keyword evidence="2 6" id="KW-0067">ATP-binding</keyword>
<evidence type="ECO:0000256" key="5">
    <source>
        <dbReference type="ARBA" id="ARBA00023239"/>
    </source>
</evidence>
<keyword evidence="9" id="KW-1185">Reference proteome</keyword>
<organism evidence="8 9">
    <name type="scientific">Leifsonia poae</name>
    <dbReference type="NCBI Taxonomy" id="110933"/>
    <lineage>
        <taxon>Bacteria</taxon>
        <taxon>Bacillati</taxon>
        <taxon>Actinomycetota</taxon>
        <taxon>Actinomycetes</taxon>
        <taxon>Micrococcales</taxon>
        <taxon>Microbacteriaceae</taxon>
        <taxon>Leifsonia</taxon>
    </lineage>
</organism>
<feature type="binding site" evidence="6">
    <location>
        <position position="236"/>
    </location>
    <ligand>
        <name>AMP</name>
        <dbReference type="ChEBI" id="CHEBI:456215"/>
    </ligand>
</feature>
<comment type="caution">
    <text evidence="6">Lacks conserved residue(s) required for the propagation of feature annotation.</text>
</comment>
<evidence type="ECO:0000313" key="9">
    <source>
        <dbReference type="Proteomes" id="UP001142372"/>
    </source>
</evidence>
<dbReference type="EC" id="4.2.1.136" evidence="6"/>
<comment type="cofactor">
    <cofactor evidence="6">
        <name>Mg(2+)</name>
        <dbReference type="ChEBI" id="CHEBI:18420"/>
    </cofactor>
</comment>
<feature type="binding site" evidence="6">
    <location>
        <position position="119"/>
    </location>
    <ligand>
        <name>(6S)-NADPHX</name>
        <dbReference type="ChEBI" id="CHEBI:64076"/>
    </ligand>
</feature>
<evidence type="ECO:0000256" key="6">
    <source>
        <dbReference type="HAMAP-Rule" id="MF_01965"/>
    </source>
</evidence>
<feature type="domain" description="YjeF C-terminal" evidence="7">
    <location>
        <begin position="13"/>
        <end position="296"/>
    </location>
</feature>
<dbReference type="RefSeq" id="WP_271177319.1">
    <property type="nucleotide sequence ID" value="NZ_BAAAJO010000008.1"/>
</dbReference>
<dbReference type="InterPro" id="IPR000631">
    <property type="entry name" value="CARKD"/>
</dbReference>
<proteinExistence type="inferred from homology"/>
<dbReference type="Pfam" id="PF01256">
    <property type="entry name" value="Carb_kinase"/>
    <property type="match status" value="1"/>
</dbReference>
<name>A0A9W6HB44_9MICO</name>
<keyword evidence="4 6" id="KW-0520">NAD</keyword>
<comment type="subunit">
    <text evidence="6">Homotetramer.</text>
</comment>
<dbReference type="GO" id="GO:0005524">
    <property type="term" value="F:ATP binding"/>
    <property type="evidence" value="ECO:0007669"/>
    <property type="project" value="UniProtKB-KW"/>
</dbReference>
<keyword evidence="3 6" id="KW-0521">NADP</keyword>
<comment type="caution">
    <text evidence="8">The sequence shown here is derived from an EMBL/GenBank/DDBJ whole genome shotgun (WGS) entry which is preliminary data.</text>
</comment>
<reference evidence="8" key="1">
    <citation type="journal article" date="2014" name="Int. J. Syst. Evol. Microbiol.">
        <title>Complete genome sequence of Corynebacterium casei LMG S-19264T (=DSM 44701T), isolated from a smear-ripened cheese.</title>
        <authorList>
            <consortium name="US DOE Joint Genome Institute (JGI-PGF)"/>
            <person name="Walter F."/>
            <person name="Albersmeier A."/>
            <person name="Kalinowski J."/>
            <person name="Ruckert C."/>
        </authorList>
    </citation>
    <scope>NUCLEOTIDE SEQUENCE</scope>
    <source>
        <strain evidence="8">VKM Ac-1401</strain>
    </source>
</reference>
<dbReference type="HAMAP" id="MF_01965">
    <property type="entry name" value="NADHX_dehydratase"/>
    <property type="match status" value="1"/>
</dbReference>
<dbReference type="PANTHER" id="PTHR12592">
    <property type="entry name" value="ATP-DEPENDENT (S)-NAD(P)H-HYDRATE DEHYDRATASE FAMILY MEMBER"/>
    <property type="match status" value="1"/>
</dbReference>
<comment type="function">
    <text evidence="6">Catalyzes the dehydration of the S-form of NAD(P)HX at the expense of ADP, which is converted to AMP. Together with NAD(P)HX epimerase, which catalyzes the epimerization of the S- and R-forms, the enzyme allows the repair of both epimers of NAD(P)HX, a damaged form of NAD(P)H that is a result of enzymatic or heat-dependent hydration.</text>
</comment>
<comment type="similarity">
    <text evidence="6">Belongs to the NnrD/CARKD family.</text>
</comment>
<dbReference type="Gene3D" id="3.40.1190.20">
    <property type="match status" value="1"/>
</dbReference>
<evidence type="ECO:0000259" key="7">
    <source>
        <dbReference type="PROSITE" id="PS51383"/>
    </source>
</evidence>
<evidence type="ECO:0000256" key="3">
    <source>
        <dbReference type="ARBA" id="ARBA00022857"/>
    </source>
</evidence>
<dbReference type="AlphaFoldDB" id="A0A9W6HB44"/>
<dbReference type="GO" id="GO:0052856">
    <property type="term" value="F:NAD(P)HX epimerase activity"/>
    <property type="evidence" value="ECO:0007669"/>
    <property type="project" value="TreeGrafter"/>
</dbReference>